<dbReference type="Proteomes" id="UP000325375">
    <property type="component" value="Unassembled WGS sequence"/>
</dbReference>
<gene>
    <name evidence="2" type="ORF">PS718_00531</name>
</gene>
<organism evidence="2 3">
    <name type="scientific">Pseudomonas fluorescens</name>
    <dbReference type="NCBI Taxonomy" id="294"/>
    <lineage>
        <taxon>Bacteria</taxon>
        <taxon>Pseudomonadati</taxon>
        <taxon>Pseudomonadota</taxon>
        <taxon>Gammaproteobacteria</taxon>
        <taxon>Pseudomonadales</taxon>
        <taxon>Pseudomonadaceae</taxon>
        <taxon>Pseudomonas</taxon>
    </lineage>
</organism>
<evidence type="ECO:0000256" key="1">
    <source>
        <dbReference type="SAM" id="MobiDB-lite"/>
    </source>
</evidence>
<reference evidence="2 3" key="1">
    <citation type="submission" date="2019-09" db="EMBL/GenBank/DDBJ databases">
        <authorList>
            <person name="Chandra G."/>
            <person name="Truman W A."/>
        </authorList>
    </citation>
    <scope>NUCLEOTIDE SEQUENCE [LARGE SCALE GENOMIC DNA]</scope>
    <source>
        <strain evidence="2">PS718</strain>
    </source>
</reference>
<proteinExistence type="predicted"/>
<dbReference type="AlphaFoldDB" id="A0A5E7A454"/>
<accession>A0A5E7A454</accession>
<evidence type="ECO:0000313" key="3">
    <source>
        <dbReference type="Proteomes" id="UP000325375"/>
    </source>
</evidence>
<feature type="region of interest" description="Disordered" evidence="1">
    <location>
        <begin position="1"/>
        <end position="36"/>
    </location>
</feature>
<evidence type="ECO:0000313" key="2">
    <source>
        <dbReference type="EMBL" id="VVN72815.1"/>
    </source>
</evidence>
<protein>
    <submittedName>
        <fullName evidence="2">Uncharacterized protein</fullName>
    </submittedName>
</protein>
<feature type="compositionally biased region" description="Basic and acidic residues" evidence="1">
    <location>
        <begin position="15"/>
        <end position="36"/>
    </location>
</feature>
<name>A0A5E7A454_PSEFL</name>
<sequence>MDAGGAEPLSTAGERITRPLDDPFSRPRESTSEECPRLLLRSSALLDHYPRLDHSSPSNV</sequence>
<dbReference type="EMBL" id="CABVHX010000002">
    <property type="protein sequence ID" value="VVN72815.1"/>
    <property type="molecule type" value="Genomic_DNA"/>
</dbReference>